<evidence type="ECO:0000256" key="6">
    <source>
        <dbReference type="ARBA" id="ARBA00048807"/>
    </source>
</evidence>
<dbReference type="InterPro" id="IPR038418">
    <property type="entry name" value="6-PTP_synth/QueD_sf"/>
</dbReference>
<dbReference type="SUPFAM" id="SSF55620">
    <property type="entry name" value="Tetrahydrobiopterin biosynthesis enzymes-like"/>
    <property type="match status" value="1"/>
</dbReference>
<proteinExistence type="inferred from homology"/>
<protein>
    <recommendedName>
        <fullName evidence="4">6-carboxy-5,6,7,8-tetrahydropterin synthase</fullName>
        <ecNumber evidence="3">4.1.2.50</ecNumber>
    </recommendedName>
    <alternativeName>
        <fullName evidence="5">Queuosine biosynthesis protein QueD</fullName>
    </alternativeName>
</protein>
<evidence type="ECO:0000256" key="2">
    <source>
        <dbReference type="ARBA" id="ARBA00008900"/>
    </source>
</evidence>
<keyword evidence="7" id="KW-0175">Coiled coil</keyword>
<dbReference type="EC" id="4.1.2.50" evidence="3"/>
<reference evidence="8" key="1">
    <citation type="journal article" date="2021" name="PeerJ">
        <title>Extensive microbial diversity within the chicken gut microbiome revealed by metagenomics and culture.</title>
        <authorList>
            <person name="Gilroy R."/>
            <person name="Ravi A."/>
            <person name="Getino M."/>
            <person name="Pursley I."/>
            <person name="Horton D.L."/>
            <person name="Alikhan N.F."/>
            <person name="Baker D."/>
            <person name="Gharbi K."/>
            <person name="Hall N."/>
            <person name="Watson M."/>
            <person name="Adriaenssens E.M."/>
            <person name="Foster-Nyarko E."/>
            <person name="Jarju S."/>
            <person name="Secka A."/>
            <person name="Antonio M."/>
            <person name="Oren A."/>
            <person name="Chaudhuri R.R."/>
            <person name="La Ragione R."/>
            <person name="Hildebrand F."/>
            <person name="Pallen M.J."/>
        </authorList>
    </citation>
    <scope>NUCLEOTIDE SEQUENCE</scope>
    <source>
        <strain evidence="8">876</strain>
    </source>
</reference>
<evidence type="ECO:0000313" key="8">
    <source>
        <dbReference type="EMBL" id="MBU3830112.1"/>
    </source>
</evidence>
<comment type="catalytic activity">
    <reaction evidence="6">
        <text>7,8-dihydroneopterin 3'-triphosphate + H2O = 6-carboxy-5,6,7,8-tetrahydropterin + triphosphate + acetaldehyde + 2 H(+)</text>
        <dbReference type="Rhea" id="RHEA:27966"/>
        <dbReference type="ChEBI" id="CHEBI:15343"/>
        <dbReference type="ChEBI" id="CHEBI:15377"/>
        <dbReference type="ChEBI" id="CHEBI:15378"/>
        <dbReference type="ChEBI" id="CHEBI:18036"/>
        <dbReference type="ChEBI" id="CHEBI:58462"/>
        <dbReference type="ChEBI" id="CHEBI:61032"/>
        <dbReference type="EC" id="4.1.2.50"/>
    </reaction>
</comment>
<comment type="similarity">
    <text evidence="2">Belongs to the PTPS family. QueD subfamily.</text>
</comment>
<accession>A0A9E2KW21</accession>
<name>A0A9E2KW21_9LACO</name>
<evidence type="ECO:0000256" key="7">
    <source>
        <dbReference type="SAM" id="Coils"/>
    </source>
</evidence>
<gene>
    <name evidence="8" type="ORF">H9843_04380</name>
</gene>
<evidence type="ECO:0000256" key="3">
    <source>
        <dbReference type="ARBA" id="ARBA00012982"/>
    </source>
</evidence>
<evidence type="ECO:0000256" key="1">
    <source>
        <dbReference type="ARBA" id="ARBA00005061"/>
    </source>
</evidence>
<dbReference type="Proteomes" id="UP000824180">
    <property type="component" value="Unassembled WGS sequence"/>
</dbReference>
<reference evidence="8" key="2">
    <citation type="submission" date="2021-04" db="EMBL/GenBank/DDBJ databases">
        <authorList>
            <person name="Gilroy R."/>
        </authorList>
    </citation>
    <scope>NUCLEOTIDE SEQUENCE</scope>
    <source>
        <strain evidence="8">876</strain>
    </source>
</reference>
<dbReference type="InterPro" id="IPR017543">
    <property type="entry name" value="6-PTP_synth-rel_bac"/>
</dbReference>
<evidence type="ECO:0000256" key="4">
    <source>
        <dbReference type="ARBA" id="ARBA00018141"/>
    </source>
</evidence>
<dbReference type="NCBIfam" id="TIGR03112">
    <property type="entry name" value="6_pyr_pter_rel"/>
    <property type="match status" value="1"/>
</dbReference>
<feature type="coiled-coil region" evidence="7">
    <location>
        <begin position="46"/>
        <end position="74"/>
    </location>
</feature>
<dbReference type="AlphaFoldDB" id="A0A9E2KW21"/>
<dbReference type="GO" id="GO:0070497">
    <property type="term" value="F:6-carboxytetrahydropterin synthase activity"/>
    <property type="evidence" value="ECO:0007669"/>
    <property type="project" value="UniProtKB-EC"/>
</dbReference>
<dbReference type="Pfam" id="PF01242">
    <property type="entry name" value="PTPS"/>
    <property type="match status" value="1"/>
</dbReference>
<dbReference type="Gene3D" id="3.30.479.10">
    <property type="entry name" value="6-pyruvoyl tetrahydropterin synthase/QueD"/>
    <property type="match status" value="1"/>
</dbReference>
<sequence>MENELYKLSFFVNASHMVNINGKLSSKHPHTFEIVCYIKSKGFVAFEEMENNINQILNQLNNHYLNELDAFKEKNPTLENISRLLFKVIGINLESIRCNLVRIEVSESPVRSFVIDNQK</sequence>
<dbReference type="InterPro" id="IPR007115">
    <property type="entry name" value="6-PTP_synth/QueD"/>
</dbReference>
<evidence type="ECO:0000256" key="5">
    <source>
        <dbReference type="ARBA" id="ARBA00031449"/>
    </source>
</evidence>
<organism evidence="8 9">
    <name type="scientific">Candidatus Limosilactobacillus merdavium</name>
    <dbReference type="NCBI Taxonomy" id="2838651"/>
    <lineage>
        <taxon>Bacteria</taxon>
        <taxon>Bacillati</taxon>
        <taxon>Bacillota</taxon>
        <taxon>Bacilli</taxon>
        <taxon>Lactobacillales</taxon>
        <taxon>Lactobacillaceae</taxon>
        <taxon>Limosilactobacillus</taxon>
    </lineage>
</organism>
<evidence type="ECO:0000313" key="9">
    <source>
        <dbReference type="Proteomes" id="UP000824180"/>
    </source>
</evidence>
<dbReference type="EMBL" id="JAHLFK010000045">
    <property type="protein sequence ID" value="MBU3830112.1"/>
    <property type="molecule type" value="Genomic_DNA"/>
</dbReference>
<comment type="pathway">
    <text evidence="1">Purine metabolism; 7-cyano-7-deazaguanine biosynthesis.</text>
</comment>
<comment type="caution">
    <text evidence="8">The sequence shown here is derived from an EMBL/GenBank/DDBJ whole genome shotgun (WGS) entry which is preliminary data.</text>
</comment>